<dbReference type="SUPFAM" id="SSF52141">
    <property type="entry name" value="Uracil-DNA glycosylase-like"/>
    <property type="match status" value="1"/>
</dbReference>
<keyword evidence="4" id="KW-0479">Metal-binding</keyword>
<dbReference type="PANTHER" id="PTHR33693:SF9">
    <property type="entry name" value="TYPE-4 URACIL-DNA GLYCOSYLASE"/>
    <property type="match status" value="1"/>
</dbReference>
<dbReference type="InterPro" id="IPR005122">
    <property type="entry name" value="Uracil-DNA_glycosylase-like"/>
</dbReference>
<accession>A0ABX1SHF5</accession>
<dbReference type="SMART" id="SM00987">
    <property type="entry name" value="UreE_C"/>
    <property type="match status" value="1"/>
</dbReference>
<evidence type="ECO:0000313" key="11">
    <source>
        <dbReference type="EMBL" id="NMI00350.1"/>
    </source>
</evidence>
<proteinExistence type="inferred from homology"/>
<comment type="similarity">
    <text evidence="1">Belongs to the uracil-DNA glycosylase (UDG) superfamily. Type 4 (UDGa) family.</text>
</comment>
<keyword evidence="7" id="KW-0408">Iron</keyword>
<evidence type="ECO:0000256" key="4">
    <source>
        <dbReference type="ARBA" id="ARBA00022723"/>
    </source>
</evidence>
<evidence type="ECO:0000256" key="6">
    <source>
        <dbReference type="ARBA" id="ARBA00022801"/>
    </source>
</evidence>
<keyword evidence="8" id="KW-0411">Iron-sulfur</keyword>
<keyword evidence="3" id="KW-0004">4Fe-4S</keyword>
<evidence type="ECO:0000256" key="3">
    <source>
        <dbReference type="ARBA" id="ARBA00022485"/>
    </source>
</evidence>
<evidence type="ECO:0000256" key="1">
    <source>
        <dbReference type="ARBA" id="ARBA00006521"/>
    </source>
</evidence>
<name>A0ABX1SHF5_9PSEU</name>
<evidence type="ECO:0000256" key="8">
    <source>
        <dbReference type="ARBA" id="ARBA00023014"/>
    </source>
</evidence>
<evidence type="ECO:0000256" key="7">
    <source>
        <dbReference type="ARBA" id="ARBA00023004"/>
    </source>
</evidence>
<dbReference type="SMART" id="SM00986">
    <property type="entry name" value="UDG"/>
    <property type="match status" value="1"/>
</dbReference>
<gene>
    <name evidence="11" type="ORF">HF526_23990</name>
</gene>
<keyword evidence="6" id="KW-0378">Hydrolase</keyword>
<evidence type="ECO:0000256" key="5">
    <source>
        <dbReference type="ARBA" id="ARBA00022763"/>
    </source>
</evidence>
<dbReference type="PANTHER" id="PTHR33693">
    <property type="entry name" value="TYPE-5 URACIL-DNA GLYCOSYLASE"/>
    <property type="match status" value="1"/>
</dbReference>
<dbReference type="NCBIfam" id="TIGR00758">
    <property type="entry name" value="UDG_fam4"/>
    <property type="match status" value="1"/>
</dbReference>
<dbReference type="Gene3D" id="3.40.470.10">
    <property type="entry name" value="Uracil-DNA glycosylase-like domain"/>
    <property type="match status" value="1"/>
</dbReference>
<evidence type="ECO:0000256" key="9">
    <source>
        <dbReference type="ARBA" id="ARBA00023204"/>
    </source>
</evidence>
<organism evidence="11 12">
    <name type="scientific">Pseudonocardia acidicola</name>
    <dbReference type="NCBI Taxonomy" id="2724939"/>
    <lineage>
        <taxon>Bacteria</taxon>
        <taxon>Bacillati</taxon>
        <taxon>Actinomycetota</taxon>
        <taxon>Actinomycetes</taxon>
        <taxon>Pseudonocardiales</taxon>
        <taxon>Pseudonocardiaceae</taxon>
        <taxon>Pseudonocardia</taxon>
    </lineage>
</organism>
<comment type="caution">
    <text evidence="11">The sequence shown here is derived from an EMBL/GenBank/DDBJ whole genome shotgun (WGS) entry which is preliminary data.</text>
</comment>
<dbReference type="CDD" id="cd10030">
    <property type="entry name" value="UDG-F4_TTUDGA_SPO1dp_like"/>
    <property type="match status" value="1"/>
</dbReference>
<evidence type="ECO:0000256" key="2">
    <source>
        <dbReference type="ARBA" id="ARBA00019403"/>
    </source>
</evidence>
<dbReference type="Proteomes" id="UP000820669">
    <property type="component" value="Unassembled WGS sequence"/>
</dbReference>
<keyword evidence="12" id="KW-1185">Reference proteome</keyword>
<dbReference type="RefSeq" id="WP_169383823.1">
    <property type="nucleotide sequence ID" value="NZ_JAAXLA010000054.1"/>
</dbReference>
<dbReference type="EMBL" id="JAAXLA010000054">
    <property type="protein sequence ID" value="NMI00350.1"/>
    <property type="molecule type" value="Genomic_DNA"/>
</dbReference>
<feature type="domain" description="Uracil-DNA glycosylase-like" evidence="10">
    <location>
        <begin position="36"/>
        <end position="194"/>
    </location>
</feature>
<evidence type="ECO:0000259" key="10">
    <source>
        <dbReference type="SMART" id="SM00986"/>
    </source>
</evidence>
<dbReference type="InterPro" id="IPR005273">
    <property type="entry name" value="Ura-DNA_glyco_family4"/>
</dbReference>
<keyword evidence="9" id="KW-0234">DNA repair</keyword>
<dbReference type="InterPro" id="IPR051536">
    <property type="entry name" value="UDG_Type-4/5"/>
</dbReference>
<keyword evidence="5" id="KW-0227">DNA damage</keyword>
<evidence type="ECO:0000313" key="12">
    <source>
        <dbReference type="Proteomes" id="UP000820669"/>
    </source>
</evidence>
<dbReference type="InterPro" id="IPR036895">
    <property type="entry name" value="Uracil-DNA_glycosylase-like_sf"/>
</dbReference>
<sequence length="201" mass="22376">MGTDAATEATDLDELRRAAGHCTACDLYRHATRTVFGEGPSDAQLMLIGEQPGDREDEEGRPFVGPAGRLLDRALEQAGIRRADVYLTNVVKHFAFEQRGARRIHRAPRAAEIRACRPWLDAELRVVRPDVLGLLGATAAQALLGRSFRITEHRGEVLEWEGYELVPTVHPSAVLRTPREQRHEAFDALVRDLTVLAGRVR</sequence>
<protein>
    <recommendedName>
        <fullName evidence="2">Type-4 uracil-DNA glycosylase</fullName>
    </recommendedName>
</protein>
<reference evidence="11 12" key="1">
    <citation type="submission" date="2020-04" db="EMBL/GenBank/DDBJ databases">
        <authorList>
            <person name="Klaysubun C."/>
            <person name="Duangmal K."/>
            <person name="Lipun K."/>
        </authorList>
    </citation>
    <scope>NUCLEOTIDE SEQUENCE [LARGE SCALE GENOMIC DNA]</scope>
    <source>
        <strain evidence="11 12">K10HN5</strain>
    </source>
</reference>
<dbReference type="NCBIfam" id="TIGR03914">
    <property type="entry name" value="UDG_fam_dom"/>
    <property type="match status" value="1"/>
</dbReference>
<dbReference type="Pfam" id="PF03167">
    <property type="entry name" value="UDG"/>
    <property type="match status" value="1"/>
</dbReference>